<protein>
    <submittedName>
        <fullName evidence="1">Uncharacterized protein</fullName>
    </submittedName>
</protein>
<evidence type="ECO:0000313" key="1">
    <source>
        <dbReference type="EMBL" id="KAF1930882.1"/>
    </source>
</evidence>
<dbReference type="EMBL" id="ML978962">
    <property type="protein sequence ID" value="KAF1930882.1"/>
    <property type="molecule type" value="Genomic_DNA"/>
</dbReference>
<reference evidence="1" key="1">
    <citation type="journal article" date="2020" name="Stud. Mycol.">
        <title>101 Dothideomycetes genomes: a test case for predicting lifestyles and emergence of pathogens.</title>
        <authorList>
            <person name="Haridas S."/>
            <person name="Albert R."/>
            <person name="Binder M."/>
            <person name="Bloem J."/>
            <person name="Labutti K."/>
            <person name="Salamov A."/>
            <person name="Andreopoulos B."/>
            <person name="Baker S."/>
            <person name="Barry K."/>
            <person name="Bills G."/>
            <person name="Bluhm B."/>
            <person name="Cannon C."/>
            <person name="Castanera R."/>
            <person name="Culley D."/>
            <person name="Daum C."/>
            <person name="Ezra D."/>
            <person name="Gonzalez J."/>
            <person name="Henrissat B."/>
            <person name="Kuo A."/>
            <person name="Liang C."/>
            <person name="Lipzen A."/>
            <person name="Lutzoni F."/>
            <person name="Magnuson J."/>
            <person name="Mondo S."/>
            <person name="Nolan M."/>
            <person name="Ohm R."/>
            <person name="Pangilinan J."/>
            <person name="Park H.-J."/>
            <person name="Ramirez L."/>
            <person name="Alfaro M."/>
            <person name="Sun H."/>
            <person name="Tritt A."/>
            <person name="Yoshinaga Y."/>
            <person name="Zwiers L.-H."/>
            <person name="Turgeon B."/>
            <person name="Goodwin S."/>
            <person name="Spatafora J."/>
            <person name="Crous P."/>
            <person name="Grigoriev I."/>
        </authorList>
    </citation>
    <scope>NUCLEOTIDE SEQUENCE</scope>
    <source>
        <strain evidence="1">CBS 183.55</strain>
    </source>
</reference>
<accession>A0A6A5RSV7</accession>
<dbReference type="RefSeq" id="XP_033451130.1">
    <property type="nucleotide sequence ID" value="XM_033589684.1"/>
</dbReference>
<name>A0A6A5RSV7_9PLEO</name>
<evidence type="ECO:0000313" key="2">
    <source>
        <dbReference type="Proteomes" id="UP000800082"/>
    </source>
</evidence>
<dbReference type="Proteomes" id="UP000800082">
    <property type="component" value="Unassembled WGS sequence"/>
</dbReference>
<proteinExistence type="predicted"/>
<organism evidence="1 2">
    <name type="scientific">Didymella exigua CBS 183.55</name>
    <dbReference type="NCBI Taxonomy" id="1150837"/>
    <lineage>
        <taxon>Eukaryota</taxon>
        <taxon>Fungi</taxon>
        <taxon>Dikarya</taxon>
        <taxon>Ascomycota</taxon>
        <taxon>Pezizomycotina</taxon>
        <taxon>Dothideomycetes</taxon>
        <taxon>Pleosporomycetidae</taxon>
        <taxon>Pleosporales</taxon>
        <taxon>Pleosporineae</taxon>
        <taxon>Didymellaceae</taxon>
        <taxon>Didymella</taxon>
    </lineage>
</organism>
<dbReference type="AlphaFoldDB" id="A0A6A5RSV7"/>
<keyword evidence="2" id="KW-1185">Reference proteome</keyword>
<dbReference type="GeneID" id="54347332"/>
<sequence length="188" mass="21248">MSLLNKVAMNVPGWNTIPSIAMVFIAVLSRLPSTAIVAVYSKSLCVMVLSIYPPLSVAAYASGWGRTTYKYRLALHPVSHLLNLRQQHRSPASHVLHVLSDYRAHLLHARHVLAVLWELPVQHRFVQCFDKLLSTLETASRHMTDDSKIGLTVAQLLDDILRILKRRGLVHAKHLGRNPFTVHWEQSL</sequence>
<gene>
    <name evidence="1" type="ORF">M421DRAFT_361537</name>
</gene>